<protein>
    <submittedName>
        <fullName evidence="1">Uncharacterized protein</fullName>
    </submittedName>
</protein>
<name>A0ABP1CVH1_9APHY</name>
<dbReference type="Proteomes" id="UP001497453">
    <property type="component" value="Chromosome 11"/>
</dbReference>
<accession>A0ABP1CVH1</accession>
<dbReference type="EMBL" id="OZ037954">
    <property type="protein sequence ID" value="CAL1699671.1"/>
    <property type="molecule type" value="Genomic_DNA"/>
</dbReference>
<sequence length="71" mass="8057">MGLYYENLKPKFESINSSLKYDKKEALSAYSSVEINLKAKYPTLLYADLISRARAELSVDLKASHLVWGQS</sequence>
<keyword evidence="2" id="KW-1185">Reference proteome</keyword>
<evidence type="ECO:0000313" key="1">
    <source>
        <dbReference type="EMBL" id="CAL1699671.1"/>
    </source>
</evidence>
<reference evidence="2" key="1">
    <citation type="submission" date="2024-04" db="EMBL/GenBank/DDBJ databases">
        <authorList>
            <person name="Shaw F."/>
            <person name="Minotto A."/>
        </authorList>
    </citation>
    <scope>NUCLEOTIDE SEQUENCE [LARGE SCALE GENOMIC DNA]</scope>
</reference>
<dbReference type="Gene3D" id="1.10.150.750">
    <property type="match status" value="1"/>
</dbReference>
<proteinExistence type="predicted"/>
<gene>
    <name evidence="1" type="ORF">GFSPODELE1_LOCUS2788</name>
</gene>
<organism evidence="1 2">
    <name type="scientific">Somion occarium</name>
    <dbReference type="NCBI Taxonomy" id="3059160"/>
    <lineage>
        <taxon>Eukaryota</taxon>
        <taxon>Fungi</taxon>
        <taxon>Dikarya</taxon>
        <taxon>Basidiomycota</taxon>
        <taxon>Agaricomycotina</taxon>
        <taxon>Agaricomycetes</taxon>
        <taxon>Polyporales</taxon>
        <taxon>Cerrenaceae</taxon>
        <taxon>Somion</taxon>
    </lineage>
</organism>
<evidence type="ECO:0000313" key="2">
    <source>
        <dbReference type="Proteomes" id="UP001497453"/>
    </source>
</evidence>